<dbReference type="Proteomes" id="UP000017246">
    <property type="component" value="Unassembled WGS sequence"/>
</dbReference>
<dbReference type="PRINTS" id="PR01415">
    <property type="entry name" value="ANKYRIN"/>
</dbReference>
<feature type="region of interest" description="Disordered" evidence="4">
    <location>
        <begin position="484"/>
        <end position="510"/>
    </location>
</feature>
<reference evidence="5" key="2">
    <citation type="submission" date="2015-11" db="EMBL/GenBank/DDBJ databases">
        <authorList>
            <person name="Zhang Y."/>
            <person name="Guo Z."/>
        </authorList>
    </citation>
    <scope>NUCLEOTIDE SEQUENCE</scope>
</reference>
<dbReference type="SUPFAM" id="SSF48403">
    <property type="entry name" value="Ankyrin repeat"/>
    <property type="match status" value="1"/>
</dbReference>
<dbReference type="SMART" id="SM00248">
    <property type="entry name" value="ANK"/>
    <property type="match status" value="10"/>
</dbReference>
<feature type="compositionally biased region" description="Low complexity" evidence="4">
    <location>
        <begin position="544"/>
        <end position="553"/>
    </location>
</feature>
<evidence type="ECO:0000256" key="4">
    <source>
        <dbReference type="SAM" id="MobiDB-lite"/>
    </source>
</evidence>
<dbReference type="EMBL" id="LN902845">
    <property type="protein sequence ID" value="CUT99057.1"/>
    <property type="molecule type" value="Genomic_DNA"/>
</dbReference>
<keyword evidence="2 3" id="KW-0040">ANK repeat</keyword>
<feature type="compositionally biased region" description="Polar residues" evidence="4">
    <location>
        <begin position="766"/>
        <end position="777"/>
    </location>
</feature>
<dbReference type="Gene3D" id="1.25.40.20">
    <property type="entry name" value="Ankyrin repeat-containing domain"/>
    <property type="match status" value="3"/>
</dbReference>
<dbReference type="STRING" id="6211.A0A068Y2E0"/>
<evidence type="ECO:0000313" key="5">
    <source>
        <dbReference type="EMBL" id="CUT99057.1"/>
    </source>
</evidence>
<dbReference type="OrthoDB" id="10258888at2759"/>
<dbReference type="InterPro" id="IPR002110">
    <property type="entry name" value="Ankyrin_rpt"/>
</dbReference>
<dbReference type="AlphaFoldDB" id="A0A068Y2E0"/>
<dbReference type="OMA" id="CGNDICK"/>
<reference evidence="5" key="1">
    <citation type="journal article" date="2013" name="Nature">
        <title>The genomes of four tapeworm species reveal adaptations to parasitism.</title>
        <authorList>
            <person name="Tsai I.J."/>
            <person name="Zarowiecki M."/>
            <person name="Holroyd N."/>
            <person name="Garciarrubio A."/>
            <person name="Sanchez-Flores A."/>
            <person name="Brooks K.L."/>
            <person name="Tracey A."/>
            <person name="Bobes R.J."/>
            <person name="Fragoso G."/>
            <person name="Sciutto E."/>
            <person name="Aslett M."/>
            <person name="Beasley H."/>
            <person name="Bennett H.M."/>
            <person name="Cai J."/>
            <person name="Camicia F."/>
            <person name="Clark R."/>
            <person name="Cucher M."/>
            <person name="De Silva N."/>
            <person name="Day T.A."/>
            <person name="Deplazes P."/>
            <person name="Estrada K."/>
            <person name="Fernandez C."/>
            <person name="Holland P.W."/>
            <person name="Hou J."/>
            <person name="Hu S."/>
            <person name="Huckvale T."/>
            <person name="Hung S.S."/>
            <person name="Kamenetzky L."/>
            <person name="Keane J.A."/>
            <person name="Kiss F."/>
            <person name="Koziol U."/>
            <person name="Lambert O."/>
            <person name="Liu K."/>
            <person name="Luo X."/>
            <person name="Luo Y."/>
            <person name="Macchiaroli N."/>
            <person name="Nichol S."/>
            <person name="Paps J."/>
            <person name="Parkinson J."/>
            <person name="Pouchkina-Stantcheva N."/>
            <person name="Riddiford N."/>
            <person name="Rosenzvit M."/>
            <person name="Salinas G."/>
            <person name="Wasmuth J.D."/>
            <person name="Zamanian M."/>
            <person name="Zheng Y."/>
            <person name="Cai X."/>
            <person name="Soberon X."/>
            <person name="Olson P.D."/>
            <person name="Laclette J.P."/>
            <person name="Brehm K."/>
            <person name="Berriman M."/>
            <person name="Garciarrubio A."/>
            <person name="Bobes R.J."/>
            <person name="Fragoso G."/>
            <person name="Sanchez-Flores A."/>
            <person name="Estrada K."/>
            <person name="Cevallos M.A."/>
            <person name="Morett E."/>
            <person name="Gonzalez V."/>
            <person name="Portillo T."/>
            <person name="Ochoa-Leyva A."/>
            <person name="Jose M.V."/>
            <person name="Sciutto E."/>
            <person name="Landa A."/>
            <person name="Jimenez L."/>
            <person name="Valdes V."/>
            <person name="Carrero J.C."/>
            <person name="Larralde C."/>
            <person name="Morales-Montor J."/>
            <person name="Limon-Lason J."/>
            <person name="Soberon X."/>
            <person name="Laclette J.P."/>
        </authorList>
    </citation>
    <scope>NUCLEOTIDE SEQUENCE [LARGE SCALE GENOMIC DNA]</scope>
</reference>
<sequence length="997" mass="108161">MISTPTMKASHIIAVLNICKRGDVVFLRKLLASNCDFDEVKDRKGRNALHYCAETDDGPSGQAKPGGRLACAEILLDSDFKLQNQSDNDGFFPFHYAVIHGNIPLAKLLLSHGVNVNTLVSPPTTNEVMQKEGNITVSGRSALHLAVIYANYEMLDFLLSGSFEDDKGTTHQFTMDVGIQDVQSATALHYAVQLPEGISTSIIKCIVEHSDIDINCVDVRGRTPLIWAATIGAALSTSILLELGTDPCKAEKSGLTALHCAASRGHASTVQTIIKHLDDSQMDKEERGRILDALDSDNCPPLFYSITMGHFNVTKKLLVAGADAKAADSRGRGPFHYTSRASANTVANVIDLLLEYGADPAKVNVVGDTALHEACANSNKECVARLLQIDAVADNMIDIKNASGQTPLQIATHQALRTKERAPSYNVAVEICQMLVEAGADAGTDDKTGTSPLSVVRSCLRNTPNYRPALELERIFNGNASRKGIKNASKASKSQEITSMTEGSHDTSEISSFSFDHSTCGNDICKSTSERVDTVLPEERIRSRSSSTSSSSRSKSRESASDMRLFVDQQVDEMASHEDIAKVFGESPMQNAAQSETSCVMSKSKVSHSEKSSCHSGSSDILSQTSSIPVASGSRFNSAASNGTRNESLAEVTNKTQSTSRPIGLPSKYSISTRKSSTSHPINDDQPSTLATDSRRSSTSQCTKSLPSDSTVSMTTNSNQRKSSPKSTRSKKSLSTKTSKKTSTSRSGKFTLSHQAPPRKRGRTPLRQSTAVSTKAPSTVPPHKVADDFFIATAMQTSRSSSCQPPECVSGPLSSNAPSRSAPLKAQHLPAWTQTSIESTHSSKRSRPTLSSDRINELAQPRRRPRSCDFQRKTTDVEGRQKLPQPMITPYLMPVSRWPRTMASMLLMGEVSPLYCAQTLNVAGKTKPRKRVPNKVAPKNAATERVRSAMEARVQLSLAEKDFVKLAAQVLDQYDTLLIERQRLARTRTTQQVGDKY</sequence>
<organism evidence="5 6">
    <name type="scientific">Echinococcus multilocularis</name>
    <name type="common">Fox tapeworm</name>
    <dbReference type="NCBI Taxonomy" id="6211"/>
    <lineage>
        <taxon>Eukaryota</taxon>
        <taxon>Metazoa</taxon>
        <taxon>Spiralia</taxon>
        <taxon>Lophotrochozoa</taxon>
        <taxon>Platyhelminthes</taxon>
        <taxon>Cestoda</taxon>
        <taxon>Eucestoda</taxon>
        <taxon>Cyclophyllidea</taxon>
        <taxon>Taeniidae</taxon>
        <taxon>Echinococcus</taxon>
    </lineage>
</organism>
<dbReference type="Pfam" id="PF12796">
    <property type="entry name" value="Ank_2"/>
    <property type="match status" value="3"/>
</dbReference>
<evidence type="ECO:0000313" key="6">
    <source>
        <dbReference type="Proteomes" id="UP000017246"/>
    </source>
</evidence>
<dbReference type="PROSITE" id="PS50297">
    <property type="entry name" value="ANK_REP_REGION"/>
    <property type="match status" value="2"/>
</dbReference>
<feature type="repeat" description="ANK" evidence="3">
    <location>
        <begin position="330"/>
        <end position="365"/>
    </location>
</feature>
<feature type="repeat" description="ANK" evidence="3">
    <location>
        <begin position="297"/>
        <end position="329"/>
    </location>
</feature>
<feature type="compositionally biased region" description="Polar residues" evidence="4">
    <location>
        <begin position="669"/>
        <end position="720"/>
    </location>
</feature>
<keyword evidence="1" id="KW-0677">Repeat</keyword>
<feature type="region of interest" description="Disordered" evidence="4">
    <location>
        <begin position="631"/>
        <end position="783"/>
    </location>
</feature>
<protein>
    <submittedName>
        <fullName evidence="5">Ankyrin</fullName>
    </submittedName>
</protein>
<dbReference type="PROSITE" id="PS50088">
    <property type="entry name" value="ANK_REPEAT"/>
    <property type="match status" value="5"/>
</dbReference>
<feature type="region of interest" description="Disordered" evidence="4">
    <location>
        <begin position="535"/>
        <end position="563"/>
    </location>
</feature>
<feature type="region of interest" description="Disordered" evidence="4">
    <location>
        <begin position="798"/>
        <end position="877"/>
    </location>
</feature>
<feature type="compositionally biased region" description="Basic and acidic residues" evidence="4">
    <location>
        <begin position="866"/>
        <end position="877"/>
    </location>
</feature>
<name>A0A068Y2E0_ECHMU</name>
<evidence type="ECO:0000256" key="2">
    <source>
        <dbReference type="ARBA" id="ARBA00023043"/>
    </source>
</evidence>
<keyword evidence="6" id="KW-1185">Reference proteome</keyword>
<accession>A0A068Y2E0</accession>
<feature type="compositionally biased region" description="Basic residues" evidence="4">
    <location>
        <begin position="728"/>
        <end position="740"/>
    </location>
</feature>
<dbReference type="PANTHER" id="PTHR24173">
    <property type="entry name" value="ANKYRIN REPEAT CONTAINING"/>
    <property type="match status" value="1"/>
</dbReference>
<dbReference type="eggNOG" id="KOG0504">
    <property type="taxonomic scope" value="Eukaryota"/>
</dbReference>
<dbReference type="PANTHER" id="PTHR24173:SF74">
    <property type="entry name" value="ANKYRIN REPEAT DOMAIN-CONTAINING PROTEIN 16"/>
    <property type="match status" value="1"/>
</dbReference>
<dbReference type="InterPro" id="IPR036770">
    <property type="entry name" value="Ankyrin_rpt-contain_sf"/>
</dbReference>
<feature type="repeat" description="ANK" evidence="3">
    <location>
        <begin position="138"/>
        <end position="160"/>
    </location>
</feature>
<evidence type="ECO:0000256" key="3">
    <source>
        <dbReference type="PROSITE-ProRule" id="PRU00023"/>
    </source>
</evidence>
<feature type="compositionally biased region" description="Polar residues" evidence="4">
    <location>
        <begin position="631"/>
        <end position="661"/>
    </location>
</feature>
<feature type="repeat" description="ANK" evidence="3">
    <location>
        <begin position="253"/>
        <end position="285"/>
    </location>
</feature>
<feature type="repeat" description="ANK" evidence="3">
    <location>
        <begin position="89"/>
        <end position="121"/>
    </location>
</feature>
<feature type="compositionally biased region" description="Polar residues" evidence="4">
    <location>
        <begin position="489"/>
        <end position="502"/>
    </location>
</feature>
<evidence type="ECO:0000256" key="1">
    <source>
        <dbReference type="ARBA" id="ARBA00022737"/>
    </source>
</evidence>
<proteinExistence type="predicted"/>